<proteinExistence type="predicted"/>
<keyword evidence="2" id="KW-0238">DNA-binding</keyword>
<name>A0ABU0A378_9BACI</name>
<reference evidence="2 3" key="1">
    <citation type="submission" date="2023-07" db="EMBL/GenBank/DDBJ databases">
        <title>Genomic Encyclopedia of Type Strains, Phase IV (KMG-IV): sequencing the most valuable type-strain genomes for metagenomic binning, comparative biology and taxonomic classification.</title>
        <authorList>
            <person name="Goeker M."/>
        </authorList>
    </citation>
    <scope>NUCLEOTIDE SEQUENCE [LARGE SCALE GENOMIC DNA]</scope>
    <source>
        <strain evidence="2 3">DSM 9768</strain>
    </source>
</reference>
<evidence type="ECO:0000313" key="2">
    <source>
        <dbReference type="EMBL" id="MDQ0257944.1"/>
    </source>
</evidence>
<organism evidence="2 3">
    <name type="scientific">Evansella vedderi</name>
    <dbReference type="NCBI Taxonomy" id="38282"/>
    <lineage>
        <taxon>Bacteria</taxon>
        <taxon>Bacillati</taxon>
        <taxon>Bacillota</taxon>
        <taxon>Bacilli</taxon>
        <taxon>Bacillales</taxon>
        <taxon>Bacillaceae</taxon>
        <taxon>Evansella</taxon>
    </lineage>
</organism>
<dbReference type="EMBL" id="JAUSUG010000038">
    <property type="protein sequence ID" value="MDQ0257944.1"/>
    <property type="molecule type" value="Genomic_DNA"/>
</dbReference>
<evidence type="ECO:0000259" key="1">
    <source>
        <dbReference type="PROSITE" id="PS50943"/>
    </source>
</evidence>
<dbReference type="Proteomes" id="UP001230005">
    <property type="component" value="Unassembled WGS sequence"/>
</dbReference>
<evidence type="ECO:0000313" key="3">
    <source>
        <dbReference type="Proteomes" id="UP001230005"/>
    </source>
</evidence>
<accession>A0ABU0A378</accession>
<dbReference type="PROSITE" id="PS50943">
    <property type="entry name" value="HTH_CROC1"/>
    <property type="match status" value="1"/>
</dbReference>
<dbReference type="InterPro" id="IPR010982">
    <property type="entry name" value="Lambda_DNA-bd_dom_sf"/>
</dbReference>
<dbReference type="RefSeq" id="WP_307332465.1">
    <property type="nucleotide sequence ID" value="NZ_JAUSUG010000038.1"/>
</dbReference>
<dbReference type="SMART" id="SM00530">
    <property type="entry name" value="HTH_XRE"/>
    <property type="match status" value="1"/>
</dbReference>
<dbReference type="SUPFAM" id="SSF47413">
    <property type="entry name" value="lambda repressor-like DNA-binding domains"/>
    <property type="match status" value="1"/>
</dbReference>
<dbReference type="InterPro" id="IPR001387">
    <property type="entry name" value="Cro/C1-type_HTH"/>
</dbReference>
<dbReference type="CDD" id="cd00093">
    <property type="entry name" value="HTH_XRE"/>
    <property type="match status" value="1"/>
</dbReference>
<comment type="caution">
    <text evidence="2">The sequence shown here is derived from an EMBL/GenBank/DDBJ whole genome shotgun (WGS) entry which is preliminary data.</text>
</comment>
<keyword evidence="3" id="KW-1185">Reference proteome</keyword>
<dbReference type="GO" id="GO:0003677">
    <property type="term" value="F:DNA binding"/>
    <property type="evidence" value="ECO:0007669"/>
    <property type="project" value="UniProtKB-KW"/>
</dbReference>
<sequence length="77" mass="8675">MKIKLKDESKFNELVIKKGWSKNKLSVEAKLSQPTVVQISKGVRNPTPLSAKKLCDALEVSFDEIFEIIDEKEAVTI</sequence>
<dbReference type="Pfam" id="PF01381">
    <property type="entry name" value="HTH_3"/>
    <property type="match status" value="1"/>
</dbReference>
<dbReference type="Gene3D" id="1.10.260.40">
    <property type="entry name" value="lambda repressor-like DNA-binding domains"/>
    <property type="match status" value="1"/>
</dbReference>
<protein>
    <submittedName>
        <fullName evidence="2">DNA-binding Xre family transcriptional regulator</fullName>
    </submittedName>
</protein>
<gene>
    <name evidence="2" type="ORF">J2S74_005407</name>
</gene>
<feature type="domain" description="HTH cro/C1-type" evidence="1">
    <location>
        <begin position="17"/>
        <end position="65"/>
    </location>
</feature>